<protein>
    <submittedName>
        <fullName evidence="2">Uncharacterized protein</fullName>
    </submittedName>
</protein>
<dbReference type="Proteomes" id="UP000585474">
    <property type="component" value="Unassembled WGS sequence"/>
</dbReference>
<reference evidence="3" key="1">
    <citation type="submission" date="2019-07" db="EMBL/GenBank/DDBJ databases">
        <title>De Novo Assembly of kiwifruit Actinidia rufa.</title>
        <authorList>
            <person name="Sugita-Konishi S."/>
            <person name="Sato K."/>
            <person name="Mori E."/>
            <person name="Abe Y."/>
            <person name="Kisaki G."/>
            <person name="Hamano K."/>
            <person name="Suezawa K."/>
            <person name="Otani M."/>
            <person name="Fukuda T."/>
            <person name="Manabe T."/>
            <person name="Gomi K."/>
            <person name="Tabuchi M."/>
            <person name="Akimitsu K."/>
            <person name="Kataoka I."/>
        </authorList>
    </citation>
    <scope>NUCLEOTIDE SEQUENCE [LARGE SCALE GENOMIC DNA]</scope>
    <source>
        <strain evidence="3">cv. Fuchu</strain>
    </source>
</reference>
<accession>A0A7J0DWI8</accession>
<sequence>MVVEENRKVHGGATSTSSVLSKLTNRLNFLKERRSQIVSELQNLDKGRGSGPSAQAFERGRGSEYRQPVHGTIDGTIGFDSSHSHHNVDRGFVLQNSDKGQLEGQSAPNLERGKSESFPNADKGRRSEIHPLVPPRTYSR</sequence>
<dbReference type="OrthoDB" id="1752277at2759"/>
<comment type="caution">
    <text evidence="2">The sequence shown here is derived from an EMBL/GenBank/DDBJ whole genome shotgun (WGS) entry which is preliminary data.</text>
</comment>
<dbReference type="EMBL" id="BJWL01000431">
    <property type="protein sequence ID" value="GFS44019.1"/>
    <property type="molecule type" value="Genomic_DNA"/>
</dbReference>
<name>A0A7J0DWI8_9ERIC</name>
<evidence type="ECO:0000313" key="2">
    <source>
        <dbReference type="EMBL" id="GFS44019.1"/>
    </source>
</evidence>
<feature type="compositionally biased region" description="Polar residues" evidence="1">
    <location>
        <begin position="94"/>
        <end position="108"/>
    </location>
</feature>
<keyword evidence="3" id="KW-1185">Reference proteome</keyword>
<organism evidence="2 3">
    <name type="scientific">Actinidia rufa</name>
    <dbReference type="NCBI Taxonomy" id="165716"/>
    <lineage>
        <taxon>Eukaryota</taxon>
        <taxon>Viridiplantae</taxon>
        <taxon>Streptophyta</taxon>
        <taxon>Embryophyta</taxon>
        <taxon>Tracheophyta</taxon>
        <taxon>Spermatophyta</taxon>
        <taxon>Magnoliopsida</taxon>
        <taxon>eudicotyledons</taxon>
        <taxon>Gunneridae</taxon>
        <taxon>Pentapetalae</taxon>
        <taxon>asterids</taxon>
        <taxon>Ericales</taxon>
        <taxon>Actinidiaceae</taxon>
        <taxon>Actinidia</taxon>
    </lineage>
</organism>
<evidence type="ECO:0000313" key="3">
    <source>
        <dbReference type="Proteomes" id="UP000585474"/>
    </source>
</evidence>
<evidence type="ECO:0000256" key="1">
    <source>
        <dbReference type="SAM" id="MobiDB-lite"/>
    </source>
</evidence>
<gene>
    <name evidence="2" type="ORF">Acr_00g0088130</name>
</gene>
<dbReference type="AlphaFoldDB" id="A0A7J0DWI8"/>
<proteinExistence type="predicted"/>
<feature type="region of interest" description="Disordered" evidence="1">
    <location>
        <begin position="40"/>
        <end position="140"/>
    </location>
</feature>